<evidence type="ECO:0000259" key="1">
    <source>
        <dbReference type="Pfam" id="PF00814"/>
    </source>
</evidence>
<feature type="domain" description="Gcp-like" evidence="1">
    <location>
        <begin position="33"/>
        <end position="154"/>
    </location>
</feature>
<protein>
    <submittedName>
        <fullName evidence="2">tRNA threonylcarbamoyladenosine biosynthesis protein TsaB</fullName>
    </submittedName>
</protein>
<dbReference type="Pfam" id="PF00814">
    <property type="entry name" value="TsaD"/>
    <property type="match status" value="1"/>
</dbReference>
<sequence length="236" mass="24687">MSTILAIETSTELASAALLLEDRLYVRDTDGVKTHSDAVLPMVQQLLAEAGIRLEQCDALAFGSGPGSFTGVRTAAGVVQGLAFGSGRPVIPVVTLLAMAEACREQTGANDIVPILDARMGEVYWAQYRFGPDGWREVSAPALAQPVGVAPKGEVLACGNGLQAYAEAFAGASFAAAGLPAVMPHARHIARLARLAFARGETLPAQEAQPLYLRNKVALTTSERMAKAGVAEGRET</sequence>
<comment type="caution">
    <text evidence="2">The sequence shown here is derived from an EMBL/GenBank/DDBJ whole genome shotgun (WGS) entry which is preliminary data.</text>
</comment>
<dbReference type="InterPro" id="IPR022496">
    <property type="entry name" value="T6A_TsaB"/>
</dbReference>
<evidence type="ECO:0000313" key="3">
    <source>
        <dbReference type="Proteomes" id="UP000295382"/>
    </source>
</evidence>
<name>A0A4R3I0Z6_PAULE</name>
<dbReference type="InterPro" id="IPR043129">
    <property type="entry name" value="ATPase_NBD"/>
</dbReference>
<dbReference type="PANTHER" id="PTHR11735:SF11">
    <property type="entry name" value="TRNA THREONYLCARBAMOYLADENOSINE BIOSYNTHESIS PROTEIN TSAB"/>
    <property type="match status" value="1"/>
</dbReference>
<dbReference type="Gene3D" id="3.30.420.40">
    <property type="match status" value="2"/>
</dbReference>
<dbReference type="GO" id="GO:0005829">
    <property type="term" value="C:cytosol"/>
    <property type="evidence" value="ECO:0007669"/>
    <property type="project" value="TreeGrafter"/>
</dbReference>
<dbReference type="RefSeq" id="WP_132256418.1">
    <property type="nucleotide sequence ID" value="NZ_SLZQ01000001.1"/>
</dbReference>
<gene>
    <name evidence="2" type="ORF">EDC30_101170</name>
</gene>
<proteinExistence type="predicted"/>
<dbReference type="Proteomes" id="UP000295382">
    <property type="component" value="Unassembled WGS sequence"/>
</dbReference>
<dbReference type="OrthoDB" id="9809995at2"/>
<keyword evidence="3" id="KW-1185">Reference proteome</keyword>
<dbReference type="PANTHER" id="PTHR11735">
    <property type="entry name" value="TRNA N6-ADENOSINE THREONYLCARBAMOYLTRANSFERASE"/>
    <property type="match status" value="1"/>
</dbReference>
<dbReference type="AlphaFoldDB" id="A0A4R3I0Z6"/>
<dbReference type="EMBL" id="SLZQ01000001">
    <property type="protein sequence ID" value="TCS39218.1"/>
    <property type="molecule type" value="Genomic_DNA"/>
</dbReference>
<organism evidence="2 3">
    <name type="scientific">Paucimonas lemoignei</name>
    <name type="common">Pseudomonas lemoignei</name>
    <dbReference type="NCBI Taxonomy" id="29443"/>
    <lineage>
        <taxon>Bacteria</taxon>
        <taxon>Pseudomonadati</taxon>
        <taxon>Pseudomonadota</taxon>
        <taxon>Betaproteobacteria</taxon>
        <taxon>Burkholderiales</taxon>
        <taxon>Burkholderiaceae</taxon>
        <taxon>Paucimonas</taxon>
    </lineage>
</organism>
<dbReference type="CDD" id="cd24032">
    <property type="entry name" value="ASKHA_NBD_TsaB"/>
    <property type="match status" value="1"/>
</dbReference>
<dbReference type="GO" id="GO:0002949">
    <property type="term" value="P:tRNA threonylcarbamoyladenosine modification"/>
    <property type="evidence" value="ECO:0007669"/>
    <property type="project" value="InterPro"/>
</dbReference>
<dbReference type="SUPFAM" id="SSF53067">
    <property type="entry name" value="Actin-like ATPase domain"/>
    <property type="match status" value="2"/>
</dbReference>
<dbReference type="InterPro" id="IPR000905">
    <property type="entry name" value="Gcp-like_dom"/>
</dbReference>
<accession>A0A4R3I0Z6</accession>
<dbReference type="NCBIfam" id="TIGR03725">
    <property type="entry name" value="T6A_YeaZ"/>
    <property type="match status" value="1"/>
</dbReference>
<reference evidence="2 3" key="1">
    <citation type="submission" date="2019-03" db="EMBL/GenBank/DDBJ databases">
        <title>Genomic Encyclopedia of Type Strains, Phase IV (KMG-IV): sequencing the most valuable type-strain genomes for metagenomic binning, comparative biology and taxonomic classification.</title>
        <authorList>
            <person name="Goeker M."/>
        </authorList>
    </citation>
    <scope>NUCLEOTIDE SEQUENCE [LARGE SCALE GENOMIC DNA]</scope>
    <source>
        <strain evidence="2 3">DSM 7445</strain>
    </source>
</reference>
<evidence type="ECO:0000313" key="2">
    <source>
        <dbReference type="EMBL" id="TCS39218.1"/>
    </source>
</evidence>